<dbReference type="InterPro" id="IPR003594">
    <property type="entry name" value="HATPase_dom"/>
</dbReference>
<gene>
    <name evidence="11" type="ORF">IEO70_07155</name>
</gene>
<comment type="caution">
    <text evidence="11">The sequence shown here is derived from an EMBL/GenBank/DDBJ whole genome shotgun (WGS) entry which is preliminary data.</text>
</comment>
<evidence type="ECO:0000256" key="2">
    <source>
        <dbReference type="ARBA" id="ARBA00004370"/>
    </source>
</evidence>
<evidence type="ECO:0000256" key="4">
    <source>
        <dbReference type="ARBA" id="ARBA00022553"/>
    </source>
</evidence>
<dbReference type="SUPFAM" id="SSF55874">
    <property type="entry name" value="ATPase domain of HSP90 chaperone/DNA topoisomerase II/histidine kinase"/>
    <property type="match status" value="1"/>
</dbReference>
<dbReference type="GO" id="GO:0000156">
    <property type="term" value="F:phosphorelay response regulator activity"/>
    <property type="evidence" value="ECO:0007669"/>
    <property type="project" value="TreeGrafter"/>
</dbReference>
<dbReference type="PRINTS" id="PR00344">
    <property type="entry name" value="BCTRLSENSOR"/>
</dbReference>
<evidence type="ECO:0000313" key="11">
    <source>
        <dbReference type="EMBL" id="MBD3108142.1"/>
    </source>
</evidence>
<dbReference type="EC" id="2.7.13.3" evidence="3"/>
<keyword evidence="9" id="KW-0902">Two-component regulatory system</keyword>
<keyword evidence="8" id="KW-0067">ATP-binding</keyword>
<organism evidence="11 12">
    <name type="scientific">Peribacillus faecalis</name>
    <dbReference type="NCBI Taxonomy" id="2772559"/>
    <lineage>
        <taxon>Bacteria</taxon>
        <taxon>Bacillati</taxon>
        <taxon>Bacillota</taxon>
        <taxon>Bacilli</taxon>
        <taxon>Bacillales</taxon>
        <taxon>Bacillaceae</taxon>
        <taxon>Peribacillus</taxon>
    </lineage>
</organism>
<evidence type="ECO:0000256" key="8">
    <source>
        <dbReference type="ARBA" id="ARBA00022840"/>
    </source>
</evidence>
<accession>A0A927HB24</accession>
<evidence type="ECO:0000259" key="10">
    <source>
        <dbReference type="PROSITE" id="PS50109"/>
    </source>
</evidence>
<dbReference type="InterPro" id="IPR050351">
    <property type="entry name" value="BphY/WalK/GraS-like"/>
</dbReference>
<keyword evidence="5" id="KW-0808">Transferase</keyword>
<dbReference type="InterPro" id="IPR005467">
    <property type="entry name" value="His_kinase_dom"/>
</dbReference>
<dbReference type="SMART" id="SM00388">
    <property type="entry name" value="HisKA"/>
    <property type="match status" value="1"/>
</dbReference>
<dbReference type="InterPro" id="IPR036097">
    <property type="entry name" value="HisK_dim/P_sf"/>
</dbReference>
<dbReference type="SUPFAM" id="SSF47384">
    <property type="entry name" value="Homodimeric domain of signal transducing histidine kinase"/>
    <property type="match status" value="1"/>
</dbReference>
<comment type="catalytic activity">
    <reaction evidence="1">
        <text>ATP + protein L-histidine = ADP + protein N-phospho-L-histidine.</text>
        <dbReference type="EC" id="2.7.13.3"/>
    </reaction>
</comment>
<dbReference type="GO" id="GO:0005524">
    <property type="term" value="F:ATP binding"/>
    <property type="evidence" value="ECO:0007669"/>
    <property type="project" value="UniProtKB-KW"/>
</dbReference>
<evidence type="ECO:0000256" key="9">
    <source>
        <dbReference type="ARBA" id="ARBA00023012"/>
    </source>
</evidence>
<evidence type="ECO:0000256" key="1">
    <source>
        <dbReference type="ARBA" id="ARBA00000085"/>
    </source>
</evidence>
<dbReference type="EMBL" id="JACXSI010000014">
    <property type="protein sequence ID" value="MBD3108142.1"/>
    <property type="molecule type" value="Genomic_DNA"/>
</dbReference>
<proteinExistence type="predicted"/>
<protein>
    <recommendedName>
        <fullName evidence="3">histidine kinase</fullName>
        <ecNumber evidence="3">2.7.13.3</ecNumber>
    </recommendedName>
</protein>
<dbReference type="AlphaFoldDB" id="A0A927HB24"/>
<dbReference type="Gene3D" id="1.10.287.130">
    <property type="match status" value="1"/>
</dbReference>
<comment type="subcellular location">
    <subcellularLocation>
        <location evidence="2">Membrane</location>
    </subcellularLocation>
</comment>
<dbReference type="Pfam" id="PF02518">
    <property type="entry name" value="HATPase_c"/>
    <property type="match status" value="1"/>
</dbReference>
<dbReference type="GO" id="GO:0000155">
    <property type="term" value="F:phosphorelay sensor kinase activity"/>
    <property type="evidence" value="ECO:0007669"/>
    <property type="project" value="InterPro"/>
</dbReference>
<dbReference type="InterPro" id="IPR004358">
    <property type="entry name" value="Sig_transdc_His_kin-like_C"/>
</dbReference>
<evidence type="ECO:0000256" key="3">
    <source>
        <dbReference type="ARBA" id="ARBA00012438"/>
    </source>
</evidence>
<evidence type="ECO:0000313" key="12">
    <source>
        <dbReference type="Proteomes" id="UP000602076"/>
    </source>
</evidence>
<keyword evidence="4" id="KW-0597">Phosphoprotein</keyword>
<reference evidence="11" key="1">
    <citation type="submission" date="2020-09" db="EMBL/GenBank/DDBJ databases">
        <title>Bacillus faecalis sp. nov., a moderately halophilic bacterium isolated from cow faeces.</title>
        <authorList>
            <person name="Jiang L."/>
            <person name="Lee J."/>
        </authorList>
    </citation>
    <scope>NUCLEOTIDE SEQUENCE</scope>
    <source>
        <strain evidence="11">AGMB 02131</strain>
    </source>
</reference>
<dbReference type="Pfam" id="PF00512">
    <property type="entry name" value="HisKA"/>
    <property type="match status" value="1"/>
</dbReference>
<dbReference type="CDD" id="cd00082">
    <property type="entry name" value="HisKA"/>
    <property type="match status" value="1"/>
</dbReference>
<dbReference type="Proteomes" id="UP000602076">
    <property type="component" value="Unassembled WGS sequence"/>
</dbReference>
<dbReference type="PANTHER" id="PTHR42878">
    <property type="entry name" value="TWO-COMPONENT HISTIDINE KINASE"/>
    <property type="match status" value="1"/>
</dbReference>
<dbReference type="PROSITE" id="PS50109">
    <property type="entry name" value="HIS_KIN"/>
    <property type="match status" value="1"/>
</dbReference>
<dbReference type="Gene3D" id="1.10.490.70">
    <property type="entry name" value="Histidine kinase N-terminal domain"/>
    <property type="match status" value="1"/>
</dbReference>
<name>A0A927HB24_9BACI</name>
<keyword evidence="12" id="KW-1185">Reference proteome</keyword>
<dbReference type="SMART" id="SM00387">
    <property type="entry name" value="HATPase_c"/>
    <property type="match status" value="1"/>
</dbReference>
<dbReference type="GO" id="GO:0030295">
    <property type="term" value="F:protein kinase activator activity"/>
    <property type="evidence" value="ECO:0007669"/>
    <property type="project" value="TreeGrafter"/>
</dbReference>
<keyword evidence="7" id="KW-0418">Kinase</keyword>
<keyword evidence="6" id="KW-0547">Nucleotide-binding</keyword>
<evidence type="ECO:0000256" key="5">
    <source>
        <dbReference type="ARBA" id="ARBA00022679"/>
    </source>
</evidence>
<dbReference type="GO" id="GO:0007234">
    <property type="term" value="P:osmosensory signaling via phosphorelay pathway"/>
    <property type="evidence" value="ECO:0007669"/>
    <property type="project" value="TreeGrafter"/>
</dbReference>
<dbReference type="PANTHER" id="PTHR42878:SF7">
    <property type="entry name" value="SENSOR HISTIDINE KINASE GLRK"/>
    <property type="match status" value="1"/>
</dbReference>
<dbReference type="InterPro" id="IPR003661">
    <property type="entry name" value="HisK_dim/P_dom"/>
</dbReference>
<dbReference type="RefSeq" id="WP_190997688.1">
    <property type="nucleotide sequence ID" value="NZ_JACXSI010000014.1"/>
</dbReference>
<dbReference type="InterPro" id="IPR036890">
    <property type="entry name" value="HATPase_C_sf"/>
</dbReference>
<dbReference type="Pfam" id="PF09385">
    <property type="entry name" value="HisK_N"/>
    <property type="match status" value="1"/>
</dbReference>
<evidence type="ECO:0000256" key="6">
    <source>
        <dbReference type="ARBA" id="ARBA00022741"/>
    </source>
</evidence>
<dbReference type="InterPro" id="IPR018984">
    <property type="entry name" value="Histidine_kinase_N"/>
</dbReference>
<sequence>MQNKIVELLLLQKDEILDFLRKQMNISANDKCKDKKIENIALILNIYIDSLTKNECDFKTSMKAISSKIAKEKITTDLHLNEFIKKMNLLRDAILFLIEHNLGCSSEIEQSVKSILKAHDTLLDQTVSEYIQIKVQLEIQEKEQISEAHQERLIMLGQMTSTFVHEIRNPLTSIKGFVQLLKAEYPNLKYLDIISDEIKQLNDRLTLFLAFSKKEQENIEPTKYALKDLIHEIETFLYPSFVFKNIKVITDIDETICITVHREEFRQVLLNILLNALDALEHSANPHIMIESKISYDEAIEIKIANNGPKISDELISEIFRPFTTTKKAGTGIGLFVCNQIVEKNRGTLSCSSTDDWTTFVITLPKT</sequence>
<dbReference type="Gene3D" id="3.30.565.10">
    <property type="entry name" value="Histidine kinase-like ATPase, C-terminal domain"/>
    <property type="match status" value="1"/>
</dbReference>
<feature type="domain" description="Histidine kinase" evidence="10">
    <location>
        <begin position="162"/>
        <end position="367"/>
    </location>
</feature>
<evidence type="ECO:0000256" key="7">
    <source>
        <dbReference type="ARBA" id="ARBA00022777"/>
    </source>
</evidence>